<dbReference type="Pfam" id="PF00293">
    <property type="entry name" value="NUDIX"/>
    <property type="match status" value="1"/>
</dbReference>
<feature type="domain" description="Nudix hydrolase" evidence="6">
    <location>
        <begin position="2"/>
        <end position="134"/>
    </location>
</feature>
<evidence type="ECO:0000256" key="2">
    <source>
        <dbReference type="ARBA" id="ARBA00022741"/>
    </source>
</evidence>
<dbReference type="InterPro" id="IPR014048">
    <property type="entry name" value="MethylDNA_cys_MeTrfase_DNA-bd"/>
</dbReference>
<dbReference type="PROSITE" id="PS51462">
    <property type="entry name" value="NUDIX"/>
    <property type="match status" value="1"/>
</dbReference>
<dbReference type="Gene3D" id="1.10.10.10">
    <property type="entry name" value="Winged helix-like DNA-binding domain superfamily/Winged helix DNA-binding domain"/>
    <property type="match status" value="1"/>
</dbReference>
<dbReference type="InterPro" id="IPR003565">
    <property type="entry name" value="Tetra_PHTase"/>
</dbReference>
<dbReference type="SUPFAM" id="SSF55811">
    <property type="entry name" value="Nudix"/>
    <property type="match status" value="1"/>
</dbReference>
<dbReference type="SUPFAM" id="SSF46767">
    <property type="entry name" value="Methylated DNA-protein cysteine methyltransferase, C-terminal domain"/>
    <property type="match status" value="1"/>
</dbReference>
<evidence type="ECO:0000256" key="4">
    <source>
        <dbReference type="ARBA" id="ARBA00022801"/>
    </source>
</evidence>
<proteinExistence type="predicted"/>
<dbReference type="GO" id="GO:0006281">
    <property type="term" value="P:DNA repair"/>
    <property type="evidence" value="ECO:0007669"/>
    <property type="project" value="InterPro"/>
</dbReference>
<dbReference type="InterPro" id="IPR000086">
    <property type="entry name" value="NUDIX_hydrolase_dom"/>
</dbReference>
<dbReference type="EMBL" id="MEYI01000043">
    <property type="protein sequence ID" value="OGD23375.1"/>
    <property type="molecule type" value="Genomic_DNA"/>
</dbReference>
<dbReference type="InterPro" id="IPR036388">
    <property type="entry name" value="WH-like_DNA-bd_sf"/>
</dbReference>
<dbReference type="InterPro" id="IPR036217">
    <property type="entry name" value="MethylDNA_cys_MeTrfase_DNAb"/>
</dbReference>
<dbReference type="PANTHER" id="PTHR10815:SF13">
    <property type="entry name" value="METHYLATED-DNA--PROTEIN-CYSTEINE METHYLTRANSFERASE"/>
    <property type="match status" value="1"/>
</dbReference>
<dbReference type="CDD" id="cd03428">
    <property type="entry name" value="NUDIX_Ap4A_Nudt2"/>
    <property type="match status" value="1"/>
</dbReference>
<sequence>MKHERAAGCAVVRETRQEPLFLLVRSRKGFWGIPKGRAKKGEHDIDTAIRELREETGISTFFVVSGFRTRFSYIHGDGEKRARKTVTAYLVKTHSVRAVISREHTAFRWVSYEKAMQMIAFPNARRPVSLAHRFLTTSRKTIALQEKVYTAVRRIPKGYVVSYADIARRCGSSPRTVAQILANNHDPRVPCHRAVSSSGAILGYNRGAKEKERLLRKEGVMVTHSRGRGSVIARSAYDRK</sequence>
<comment type="caution">
    <text evidence="7">The sequence shown here is derived from an EMBL/GenBank/DDBJ whole genome shotgun (WGS) entry which is preliminary data.</text>
</comment>
<reference evidence="7 8" key="1">
    <citation type="journal article" date="2016" name="Nat. Commun.">
        <title>Thousands of microbial genomes shed light on interconnected biogeochemical processes in an aquifer system.</title>
        <authorList>
            <person name="Anantharaman K."/>
            <person name="Brown C.T."/>
            <person name="Hug L.A."/>
            <person name="Sharon I."/>
            <person name="Castelle C.J."/>
            <person name="Probst A.J."/>
            <person name="Thomas B.C."/>
            <person name="Singh A."/>
            <person name="Wilkins M.J."/>
            <person name="Karaoz U."/>
            <person name="Brodie E.L."/>
            <person name="Williams K.H."/>
            <person name="Hubbard S.S."/>
            <person name="Banfield J.F."/>
        </authorList>
    </citation>
    <scope>NUCLEOTIDE SEQUENCE [LARGE SCALE GENOMIC DNA]</scope>
</reference>
<name>A0A1F5AY97_9BACT</name>
<evidence type="ECO:0000313" key="7">
    <source>
        <dbReference type="EMBL" id="OGD23375.1"/>
    </source>
</evidence>
<keyword evidence="3" id="KW-0227">DNA damage</keyword>
<dbReference type="GO" id="GO:0000166">
    <property type="term" value="F:nucleotide binding"/>
    <property type="evidence" value="ECO:0007669"/>
    <property type="project" value="UniProtKB-KW"/>
</dbReference>
<dbReference type="Gene3D" id="3.90.79.10">
    <property type="entry name" value="Nucleoside Triphosphate Pyrophosphohydrolase"/>
    <property type="match status" value="1"/>
</dbReference>
<keyword evidence="4" id="KW-0378">Hydrolase</keyword>
<evidence type="ECO:0000259" key="6">
    <source>
        <dbReference type="PROSITE" id="PS51462"/>
    </source>
</evidence>
<evidence type="ECO:0000313" key="8">
    <source>
        <dbReference type="Proteomes" id="UP000176639"/>
    </source>
</evidence>
<dbReference type="CDD" id="cd06445">
    <property type="entry name" value="ATase"/>
    <property type="match status" value="1"/>
</dbReference>
<organism evidence="7 8">
    <name type="scientific">Candidatus Azambacteria bacterium RBG_16_47_10</name>
    <dbReference type="NCBI Taxonomy" id="1797292"/>
    <lineage>
        <taxon>Bacteria</taxon>
        <taxon>Candidatus Azamiibacteriota</taxon>
    </lineage>
</organism>
<evidence type="ECO:0000256" key="5">
    <source>
        <dbReference type="ARBA" id="ARBA00032644"/>
    </source>
</evidence>
<keyword evidence="2" id="KW-0547">Nucleotide-binding</keyword>
<dbReference type="Pfam" id="PF01035">
    <property type="entry name" value="DNA_binding_1"/>
    <property type="match status" value="1"/>
</dbReference>
<dbReference type="PROSITE" id="PS00893">
    <property type="entry name" value="NUDIX_BOX"/>
    <property type="match status" value="1"/>
</dbReference>
<dbReference type="InterPro" id="IPR020084">
    <property type="entry name" value="NUDIX_hydrolase_CS"/>
</dbReference>
<evidence type="ECO:0000256" key="3">
    <source>
        <dbReference type="ARBA" id="ARBA00022763"/>
    </source>
</evidence>
<dbReference type="InterPro" id="IPR015797">
    <property type="entry name" value="NUDIX_hydrolase-like_dom_sf"/>
</dbReference>
<evidence type="ECO:0000256" key="1">
    <source>
        <dbReference type="ARBA" id="ARBA00018911"/>
    </source>
</evidence>
<dbReference type="Proteomes" id="UP000176639">
    <property type="component" value="Unassembled WGS sequence"/>
</dbReference>
<accession>A0A1F5AY97</accession>
<protein>
    <recommendedName>
        <fullName evidence="1">Bis(5'-nucleosyl)-tetraphosphatase [asymmetrical]</fullName>
    </recommendedName>
    <alternativeName>
        <fullName evidence="5">Diadenosine 5',5'''-P1,P4-tetraphosphate asymmetrical hydrolase</fullName>
    </alternativeName>
</protein>
<gene>
    <name evidence="7" type="ORF">A2Z10_02235</name>
</gene>
<dbReference type="NCBIfam" id="TIGR00589">
    <property type="entry name" value="ogt"/>
    <property type="match status" value="1"/>
</dbReference>
<dbReference type="PANTHER" id="PTHR10815">
    <property type="entry name" value="METHYLATED-DNA--PROTEIN-CYSTEINE METHYLTRANSFERASE"/>
    <property type="match status" value="1"/>
</dbReference>
<dbReference type="AlphaFoldDB" id="A0A1F5AY97"/>
<dbReference type="GO" id="GO:0008796">
    <property type="term" value="F:bis(5'-nucleosyl)-tetraphosphatase activity"/>
    <property type="evidence" value="ECO:0007669"/>
    <property type="project" value="InterPro"/>
</dbReference>